<dbReference type="InterPro" id="IPR035919">
    <property type="entry name" value="EAL_sf"/>
</dbReference>
<dbReference type="PANTHER" id="PTHR33121:SF70">
    <property type="entry name" value="SIGNALING PROTEIN YKOW"/>
    <property type="match status" value="1"/>
</dbReference>
<dbReference type="KEGG" id="tvd:SG34_023965"/>
<dbReference type="Pfam" id="PF00563">
    <property type="entry name" value="EAL"/>
    <property type="match status" value="1"/>
</dbReference>
<dbReference type="AlphaFoldDB" id="A0AAF0C850"/>
<dbReference type="Proteomes" id="UP000032352">
    <property type="component" value="Chromosome"/>
</dbReference>
<name>A0AAF0C850_9GAMM</name>
<keyword evidence="3" id="KW-1185">Reference proteome</keyword>
<proteinExistence type="predicted"/>
<accession>A0AAF0C850</accession>
<evidence type="ECO:0000313" key="3">
    <source>
        <dbReference type="Proteomes" id="UP000032352"/>
    </source>
</evidence>
<dbReference type="InterPro" id="IPR001633">
    <property type="entry name" value="EAL_dom"/>
</dbReference>
<dbReference type="CDD" id="cd01948">
    <property type="entry name" value="EAL"/>
    <property type="match status" value="1"/>
</dbReference>
<dbReference type="PROSITE" id="PS50883">
    <property type="entry name" value="EAL"/>
    <property type="match status" value="1"/>
</dbReference>
<evidence type="ECO:0000259" key="1">
    <source>
        <dbReference type="PROSITE" id="PS50883"/>
    </source>
</evidence>
<dbReference type="PANTHER" id="PTHR33121">
    <property type="entry name" value="CYCLIC DI-GMP PHOSPHODIESTERASE PDEF"/>
    <property type="match status" value="1"/>
</dbReference>
<gene>
    <name evidence="2" type="ORF">SG34_023965</name>
</gene>
<protein>
    <submittedName>
        <fullName evidence="2">EAL domain-containing protein</fullName>
    </submittedName>
</protein>
<dbReference type="Gene3D" id="3.20.20.450">
    <property type="entry name" value="EAL domain"/>
    <property type="match status" value="1"/>
</dbReference>
<dbReference type="RefSeq" id="WP_084724142.1">
    <property type="nucleotide sequence ID" value="NZ_CP059733.1"/>
</dbReference>
<dbReference type="SMART" id="SM00052">
    <property type="entry name" value="EAL"/>
    <property type="match status" value="1"/>
</dbReference>
<dbReference type="SUPFAM" id="SSF141868">
    <property type="entry name" value="EAL domain-like"/>
    <property type="match status" value="1"/>
</dbReference>
<organism evidence="2 3">
    <name type="scientific">Thalassomonas viridans</name>
    <dbReference type="NCBI Taxonomy" id="137584"/>
    <lineage>
        <taxon>Bacteria</taxon>
        <taxon>Pseudomonadati</taxon>
        <taxon>Pseudomonadota</taxon>
        <taxon>Gammaproteobacteria</taxon>
        <taxon>Alteromonadales</taxon>
        <taxon>Colwelliaceae</taxon>
        <taxon>Thalassomonas</taxon>
    </lineage>
</organism>
<reference evidence="2 3" key="2">
    <citation type="journal article" date="2022" name="Mar. Drugs">
        <title>Bioassay-Guided Fractionation Leads to the Detection of Cholic Acid Generated by the Rare Thalassomonas sp.</title>
        <authorList>
            <person name="Pheiffer F."/>
            <person name="Schneider Y.K."/>
            <person name="Hansen E.H."/>
            <person name="Andersen J.H."/>
            <person name="Isaksson J."/>
            <person name="Busche T."/>
            <person name="R C."/>
            <person name="Kalinowski J."/>
            <person name="Zyl L.V."/>
            <person name="Trindade M."/>
        </authorList>
    </citation>
    <scope>NUCLEOTIDE SEQUENCE [LARGE SCALE GENOMIC DNA]</scope>
    <source>
        <strain evidence="2 3">XOM25</strain>
    </source>
</reference>
<dbReference type="GO" id="GO:0071111">
    <property type="term" value="F:cyclic-guanylate-specific phosphodiesterase activity"/>
    <property type="evidence" value="ECO:0007669"/>
    <property type="project" value="InterPro"/>
</dbReference>
<feature type="domain" description="EAL" evidence="1">
    <location>
        <begin position="1"/>
        <end position="221"/>
    </location>
</feature>
<dbReference type="EMBL" id="CP059733">
    <property type="protein sequence ID" value="WDE04363.1"/>
    <property type="molecule type" value="Genomic_DNA"/>
</dbReference>
<reference evidence="2 3" key="1">
    <citation type="journal article" date="2015" name="Genome Announc.">
        <title>Draft Genome Sequences of Marine Isolates of Thalassomonas viridans and Thalassomonas actiniarum.</title>
        <authorList>
            <person name="Olonade I."/>
            <person name="van Zyl L.J."/>
            <person name="Trindade M."/>
        </authorList>
    </citation>
    <scope>NUCLEOTIDE SEQUENCE [LARGE SCALE GENOMIC DNA]</scope>
    <source>
        <strain evidence="2 3">XOM25</strain>
    </source>
</reference>
<evidence type="ECO:0000313" key="2">
    <source>
        <dbReference type="EMBL" id="WDE04363.1"/>
    </source>
</evidence>
<sequence>MPCVRFAKMPIFHPASAAVVSYEVLLRQCGDLNLNDFNQNPHLFHQYHHQLINQLRELDLAGKIRSRGQKLFINLLPQQLASSQAMEAIQALHRPPHYPLVIEITEGELSTEPADMLASLNPIRTSGCQLAIDDFGYGHSNFYRLLEFSPQIIKLDQAFIQADNRQESRRMQLKQLISLFHHWQKEVIIEGVESKEQYSLSQWLGADYVQGYYFGKPEMIE</sequence>
<dbReference type="InterPro" id="IPR050706">
    <property type="entry name" value="Cyclic-di-GMP_PDE-like"/>
</dbReference>